<dbReference type="OrthoDB" id="9978173at2759"/>
<dbReference type="AlphaFoldDB" id="A0A9W9CFS7"/>
<sequence length="401" mass="45334">MPVTIKPSPEKVGVNTDTIATNRIDLLEQLERMKHPHASYAKPVYSNISCKPIMHSSFEDIGKGTSPNLIPYANGFFEGIVRAYQQDLHLVLRPDDVWQAVITQFSFYVVGHAEELRDKFVAHQGKKEIVLKHAGGSPYAMQVDIVARKLTCLIEEQLVNKQIRNWIIPDFSTTTDNDIAVASMTMMATMKEYFNYRGNTGCGFPSVTLLGERNDWANMRKRLDQLPGYGEQPAEWAKLLVPVFDRFVATFDRPNDEALKTFWLTICHAERNGSGSPDTFSGWMTAFVFWKTDGSRNLLSGWRPPKHQMVAPQLSLDGQVYPRTLQESIPQGVVEVPLVVRDMASRVDLYTQLVAGSAGMSIVAEDENSTTVQPRSGWWMLFLRQKAFDRGDMECDHNQPQ</sequence>
<dbReference type="RefSeq" id="XP_056076129.1">
    <property type="nucleotide sequence ID" value="XM_056209307.1"/>
</dbReference>
<dbReference type="InterPro" id="IPR025533">
    <property type="entry name" value="DUF4419"/>
</dbReference>
<dbReference type="GeneID" id="80904016"/>
<dbReference type="PANTHER" id="PTHR31252:SF11">
    <property type="entry name" value="DUF4419 DOMAIN-CONTAINING PROTEIN"/>
    <property type="match status" value="1"/>
</dbReference>
<reference evidence="1" key="1">
    <citation type="submission" date="2022-10" db="EMBL/GenBank/DDBJ databases">
        <title>Tapping the CABI collections for fungal endophytes: first genome assemblies for Collariella, Neodidymelliopsis, Ascochyta clinopodiicola, Didymella pomorum, Didymosphaeria variabile, Neocosmospora piperis and Neocucurbitaria cava.</title>
        <authorList>
            <person name="Hill R."/>
        </authorList>
    </citation>
    <scope>NUCLEOTIDE SEQUENCE</scope>
    <source>
        <strain evidence="1">IMI 356815</strain>
    </source>
</reference>
<name>A0A9W9CFS7_9PLEO</name>
<organism evidence="1 2">
    <name type="scientific">Didymosphaeria variabile</name>
    <dbReference type="NCBI Taxonomy" id="1932322"/>
    <lineage>
        <taxon>Eukaryota</taxon>
        <taxon>Fungi</taxon>
        <taxon>Dikarya</taxon>
        <taxon>Ascomycota</taxon>
        <taxon>Pezizomycotina</taxon>
        <taxon>Dothideomycetes</taxon>
        <taxon>Pleosporomycetidae</taxon>
        <taxon>Pleosporales</taxon>
        <taxon>Massarineae</taxon>
        <taxon>Didymosphaeriaceae</taxon>
        <taxon>Didymosphaeria</taxon>
    </lineage>
</organism>
<keyword evidence="2" id="KW-1185">Reference proteome</keyword>
<evidence type="ECO:0000313" key="2">
    <source>
        <dbReference type="Proteomes" id="UP001140513"/>
    </source>
</evidence>
<gene>
    <name evidence="1" type="ORF">N0V89_000486</name>
</gene>
<evidence type="ECO:0000313" key="1">
    <source>
        <dbReference type="EMBL" id="KAJ4359927.1"/>
    </source>
</evidence>
<dbReference type="EMBL" id="JAPEUX010000001">
    <property type="protein sequence ID" value="KAJ4359927.1"/>
    <property type="molecule type" value="Genomic_DNA"/>
</dbReference>
<evidence type="ECO:0008006" key="3">
    <source>
        <dbReference type="Google" id="ProtNLM"/>
    </source>
</evidence>
<dbReference type="Pfam" id="PF14388">
    <property type="entry name" value="DUF4419"/>
    <property type="match status" value="1"/>
</dbReference>
<accession>A0A9W9CFS7</accession>
<protein>
    <recommendedName>
        <fullName evidence="3">DUF4419 domain-containing protein</fullName>
    </recommendedName>
</protein>
<comment type="caution">
    <text evidence="1">The sequence shown here is derived from an EMBL/GenBank/DDBJ whole genome shotgun (WGS) entry which is preliminary data.</text>
</comment>
<dbReference type="PANTHER" id="PTHR31252">
    <property type="entry name" value="DUF4419 DOMAIN-CONTAINING PROTEIN"/>
    <property type="match status" value="1"/>
</dbReference>
<dbReference type="Proteomes" id="UP001140513">
    <property type="component" value="Unassembled WGS sequence"/>
</dbReference>
<proteinExistence type="predicted"/>